<gene>
    <name evidence="1" type="ORF">GSTENG00015956001</name>
</gene>
<accession>Q4SM30</accession>
<dbReference type="EMBL" id="CAAE01014555">
    <property type="protein sequence ID" value="CAF98302.1"/>
    <property type="molecule type" value="Genomic_DNA"/>
</dbReference>
<reference evidence="1" key="2">
    <citation type="submission" date="2004-02" db="EMBL/GenBank/DDBJ databases">
        <authorList>
            <consortium name="Genoscope"/>
            <consortium name="Whitehead Institute Centre for Genome Research"/>
        </authorList>
    </citation>
    <scope>NUCLEOTIDE SEQUENCE</scope>
</reference>
<reference evidence="1" key="1">
    <citation type="journal article" date="2004" name="Nature">
        <title>Genome duplication in the teleost fish Tetraodon nigroviridis reveals the early vertebrate proto-karyotype.</title>
        <authorList>
            <person name="Jaillon O."/>
            <person name="Aury J.-M."/>
            <person name="Brunet F."/>
            <person name="Petit J.-L."/>
            <person name="Stange-Thomann N."/>
            <person name="Mauceli E."/>
            <person name="Bouneau L."/>
            <person name="Fischer C."/>
            <person name="Ozouf-Costaz C."/>
            <person name="Bernot A."/>
            <person name="Nicaud S."/>
            <person name="Jaffe D."/>
            <person name="Fisher S."/>
            <person name="Lutfalla G."/>
            <person name="Dossat C."/>
            <person name="Segurens B."/>
            <person name="Dasilva C."/>
            <person name="Salanoubat M."/>
            <person name="Levy M."/>
            <person name="Boudet N."/>
            <person name="Castellano S."/>
            <person name="Anthouard V."/>
            <person name="Jubin C."/>
            <person name="Castelli V."/>
            <person name="Katinka M."/>
            <person name="Vacherie B."/>
            <person name="Biemont C."/>
            <person name="Skalli Z."/>
            <person name="Cattolico L."/>
            <person name="Poulain J."/>
            <person name="De Berardinis V."/>
            <person name="Cruaud C."/>
            <person name="Duprat S."/>
            <person name="Brottier P."/>
            <person name="Coutanceau J.-P."/>
            <person name="Gouzy J."/>
            <person name="Parra G."/>
            <person name="Lardier G."/>
            <person name="Chapple C."/>
            <person name="McKernan K.J."/>
            <person name="McEwan P."/>
            <person name="Bosak S."/>
            <person name="Kellis M."/>
            <person name="Volff J.-N."/>
            <person name="Guigo R."/>
            <person name="Zody M.C."/>
            <person name="Mesirov J."/>
            <person name="Lindblad-Toh K."/>
            <person name="Birren B."/>
            <person name="Nusbaum C."/>
            <person name="Kahn D."/>
            <person name="Robinson-Rechavi M."/>
            <person name="Laudet V."/>
            <person name="Schachter V."/>
            <person name="Quetier F."/>
            <person name="Saurin W."/>
            <person name="Scarpelli C."/>
            <person name="Wincker P."/>
            <person name="Lander E.S."/>
            <person name="Weissenbach J."/>
            <person name="Roest Crollius H."/>
        </authorList>
    </citation>
    <scope>NUCLEOTIDE SEQUENCE [LARGE SCALE GENOMIC DNA]</scope>
</reference>
<evidence type="ECO:0000313" key="1">
    <source>
        <dbReference type="EMBL" id="CAF98302.1"/>
    </source>
</evidence>
<proteinExistence type="predicted"/>
<comment type="caution">
    <text evidence="1">The sequence shown here is derived from an EMBL/GenBank/DDBJ whole genome shotgun (WGS) entry which is preliminary data.</text>
</comment>
<protein>
    <submittedName>
        <fullName evidence="1">(spotted green pufferfish) hypothetical protein</fullName>
    </submittedName>
</protein>
<sequence>MAPHCCCLDKAYTGAFSCVRASTMTRPVIGEPF</sequence>
<dbReference type="KEGG" id="tng:GSTEN00015956G001"/>
<name>Q4SM30_TETNG</name>
<dbReference type="AlphaFoldDB" id="Q4SM30"/>
<organism evidence="1">
    <name type="scientific">Tetraodon nigroviridis</name>
    <name type="common">Spotted green pufferfish</name>
    <name type="synonym">Chelonodon nigroviridis</name>
    <dbReference type="NCBI Taxonomy" id="99883"/>
    <lineage>
        <taxon>Eukaryota</taxon>
        <taxon>Metazoa</taxon>
        <taxon>Chordata</taxon>
        <taxon>Craniata</taxon>
        <taxon>Vertebrata</taxon>
        <taxon>Euteleostomi</taxon>
        <taxon>Actinopterygii</taxon>
        <taxon>Neopterygii</taxon>
        <taxon>Teleostei</taxon>
        <taxon>Neoteleostei</taxon>
        <taxon>Acanthomorphata</taxon>
        <taxon>Eupercaria</taxon>
        <taxon>Tetraodontiformes</taxon>
        <taxon>Tetradontoidea</taxon>
        <taxon>Tetraodontidae</taxon>
        <taxon>Tetraodon</taxon>
    </lineage>
</organism>